<dbReference type="RefSeq" id="WP_096351805.1">
    <property type="nucleotide sequence ID" value="NZ_AP017313.1"/>
</dbReference>
<feature type="domain" description="DUF6603" evidence="1">
    <location>
        <begin position="2093"/>
        <end position="2585"/>
    </location>
</feature>
<protein>
    <recommendedName>
        <fullName evidence="1">DUF6603 domain-containing protein</fullName>
    </recommendedName>
</protein>
<dbReference type="Pfam" id="PF20248">
    <property type="entry name" value="DUF6603"/>
    <property type="match status" value="1"/>
</dbReference>
<dbReference type="OrthoDB" id="768262at2"/>
<evidence type="ECO:0000313" key="3">
    <source>
        <dbReference type="Proteomes" id="UP000218263"/>
    </source>
</evidence>
<accession>A0A0X8X1C5</accession>
<evidence type="ECO:0000259" key="1">
    <source>
        <dbReference type="Pfam" id="PF20248"/>
    </source>
</evidence>
<dbReference type="KEGG" id="mgot:MgSA37_02186"/>
<proteinExistence type="predicted"/>
<evidence type="ECO:0000313" key="2">
    <source>
        <dbReference type="EMBL" id="BAU54015.1"/>
    </source>
</evidence>
<dbReference type="Proteomes" id="UP000218263">
    <property type="component" value="Chromosome"/>
</dbReference>
<keyword evidence="3" id="KW-1185">Reference proteome</keyword>
<dbReference type="InterPro" id="IPR046538">
    <property type="entry name" value="DUF6603"/>
</dbReference>
<reference evidence="2 3" key="1">
    <citation type="submission" date="2015-12" db="EMBL/GenBank/DDBJ databases">
        <title>Genome sequence of Mucilaginibacter gotjawali.</title>
        <authorList>
            <person name="Lee J.S."/>
            <person name="Lee K.C."/>
            <person name="Kim K.K."/>
            <person name="Lee B.W."/>
        </authorList>
    </citation>
    <scope>NUCLEOTIDE SEQUENCE [LARGE SCALE GENOMIC DNA]</scope>
    <source>
        <strain evidence="2 3">SA3-7</strain>
    </source>
</reference>
<sequence length="3222" mass="347682">MTILGPDSINPVAMQIGTLIGLFTKVEDEYVFNNAWFNDPWSYISAIPANPEMFELLGTLMTSAQGTAVGTPRQALNRTWYPILNPIVEEGGTPAPTGIYIVASQQVKGKPTELGVGALYEWKYDDFSMLPYAYFPILKLPTQEGGSFEFILGDEAHPVETGINITGSNGVFNTGNGIASLSFDGFQAASQIYFVEGKYPSLDLTFLNLKLPGEKQGSNRSLFDLIQNASVQQSITVALSVLGSQLSQLEGGAGTAGKMVNSVLELLGLLGPVPGIDWDALVRDPANVVKIFTDWLQNITSNNATLKAWLNDWYCLFKGLDATEDKSYVTGDGTRVSPFSANLLSAKFTETLSVDFDLTFATQQTPEGELKIYPGFSVASSAINPIESMPEFGVKVLASAEVLCYTMHPKSTNQNSTISFFPQYSVMASAANTVKGKPLFAVNDTFGAHELAADEAPAGFSIGSMEVGFIYDAAIAASKIPSPNFRLHDVQTAIGSWPLIDLSNFNVETIEKAIGPIVSAAITAFFGENNAYAKAFTAVFGIDPPSSYVGEWPLKDKMLLSPNELALLIKNPFAAIGAYYSRCLNTNGDGKPLFKYLVPDFSTLLGSESDTVVGEGTEKLPWLIPILKVGTATINLALWEPAENQLGIAFDFVVPMPFTFISATFDLHAAMMVMQLPGNDGAGTWNAAWMQTITGTLVIKDADGGKLMTPQIGGVSIAATDVYVTGGWKNNSSFFVVAGIDNLQLNSSIGTIVLGDIEFSTVGWDVEQLKKFTPAIVNGLGLLMLENGGTVGVLITTTLGLLPNLPQIFDGQEHPEYNFPIPEYLIIPQNWPVISIDNYTNPWIDVVNQLSALYSGSEFMVPLMQMIGWGITGIVPGAPDIIPAGTLADPWNVSIPDVFGIDLLTYIEDSQAGYGVRKLFNVNATESVQIATILRADVPGVMLNGATGPTNNYPGISFINVIQNPNVTLPLIDEGGLFIDKVQLGAFLQLQNGQLVLIPVLRFVNSRLKDTEILRDIELIPVPGKPQFTANDAIDAFNSLINAMMEKLSATIQAEGFTQLQAFLDILALYRVVDIVIDEDTKLKTYSFNPGAWASILSNPGGYLFTQTTLILQNEQPCADLVKSLAQLLGYTSFNLPAAWQGIQYLLQSLELAKDYNGFYIPVFDAWLALFKDPVGYLQNSVSHLFNTPALIKQLVTNVATLVTLPKGPGGVNLEKYFSVDTSGTILTIQVPTDKIVMIGDEIQLFADLVIDVNAYTLTNSIALGSRTLDSSLAFNWTPSFTGGHLSADYGFYLTGIPHTPQAFPPLPLWPFPADTQKYLQQIGFQVPMTLLSSFSVKYVNDFVVPQNPAVINIFKVLGLTSTVEGTDLVKPLTGIFMNPLQWLLTPEVLGNGTGGVDLSKLGGLLYAITDAAGIKNGSIELKAYEHDGKKDGVELTGLPWGVSFIVFANTLEGANLRGNFKPALPSPAPNINLTAGVAFGTPNGVGIDGSISMSYDLGEGSGGTNNTFGITAAYAKKGFVLSAKANANEYLLLPWGGFNQFLNEGTAGTLLTIIGDKLFGAYHEYVLENPGTPLEPFVRSIEILTKIVDGATLFNFFNAIYQDPLGQFTEANITVTLPRINEFLTTILTLEGFSISSDEKLLVYEHTFASFPGAKVVINIGLRTVEGVTIFGLWLQPVATYSWMSLGLVDTGVGIVMPVNYDSPDLRYEVNIAIGTNFSSFNIPNVPEPTLVFGLNGDLKTIHGPNLKFYPVTVSDAAGTLQIEILPTAQLLIAGRSNVTTEQWMINFGVEFLIPFMANTALGVKAVKDWLDLTKIGNVVGIPGKVLVDWGLLEKTGGNYYLSNLREAFDLNDPIEIVTKLIFSALNLLDGQRVVPIKDHGIYVQSETEGTNRRYGVRIQITDIEVTSSLNSDGAKLLFQLGKYYADQDKNNNWTGLKSDPGFVVYFINRDTANDTMTFLPKFDLVSVGLDFAGANAQKPLINTKGVTIQSIEPRVYVSLDLNGNLKTDFGAGIMLYNLGVPLGPGFDKPSSNTNPVAQNLLTGGGDPGKTDAINPAFSVAASYVYNSQTFTLQLYDSKNLPADKVWISIMRAFGPLQVRKVGIGWKGSAVPKRLDFLFDGQVSLAGLMANLVELDIGIPITDPTNFGEYSLDLAGLDVSYNAGAVSIGGGFLKDDSAGYIQYTGQAKIQTAAFGIGAFGAYALIEGHPSLFIFAYLNAPLGGPPYFFINGLSGGFGYNRTINIPPAKEIENFPFVAGIENPAALGGKDGKAPTNEEALKTLGTKTVPPQLGSYWVAAGIMFASFELINSKAVLMVIFGNDFEIALLGLSGMVLPKKGKTYVGAQIAFKVTYKVSTGLLAMEAVLTSNSYVIDSNCRLTGGLAFFVWFKNQTDSAAKAGEFVFTLGGYHPAFKKPDYFPDEPRLGFSWAVGGGVSIKGGAYFALTPSAVMAGGSLEAVYQSGNLKAWFTAYADFLIMWNPFYYDIRVGVSVGASYTVKFIWTTTFKVELGADVHIWGPEMAGSATVHWWVISFTVNFGATNTRPNTTNIIEWGEFKPYFLPSDQAPAVAPQQQPQPQPDEKGLVKRTIAPAPQETIPVQQVSHIKQTAGLIKEIPNPDPAVSEKSPVLWQITADGFAFTVSTVVPLNKITITGVEQPITSDKKFGIRPMGNVVFGTPGQMSELTFTVKYNNDIYKAFQNWNFNGDLNGIPESLWGTTNDGKTAIDAKIIPDALVGLSAKIISSSDNLPVGGPPMFPLSNLGYAAWPWRKLTLANNPHLHPSEPAKQSDQSLIIIEDTVMAVGVVTVREMILNAIVSAGINVVTDGRLDQMAAYASATFQSFPMLGELGSLGYQPELQLAAIPQTFHRSKPELLLKAEPREFAAPLVRAVAFQYAGPELPSTVFMAASTNDVKMTRPVKGKMFSYDNTQQWMVDAVKQGTNLRASGAEGLPEFTIYPGVSVIVDFDPDGPASLIKLAGNDPVFACWFDQYNQLLGSEVLSASKELPAGVAQLILSGLNIEALKIPYAYGWYATSELTLVNPNSLIGMGAVIAPDAPVRVKTRISSEGYGLIQGQGMIKVNRIMKDGVSVPAGVKTIMPSDLKTVAAIALKKDLGMPFNSDSISLEIKVLTGNIPEYRKLTPAKVIDGSYEAAVLFEVPGDTGYNYNVIYTTSDAQTTITGVMGLTEEVKYVEENWKDIVIQPALPYPYTWPQPTATITIETI</sequence>
<name>A0A0X8X1C5_9SPHI</name>
<organism evidence="2 3">
    <name type="scientific">Mucilaginibacter gotjawali</name>
    <dbReference type="NCBI Taxonomy" id="1550579"/>
    <lineage>
        <taxon>Bacteria</taxon>
        <taxon>Pseudomonadati</taxon>
        <taxon>Bacteroidota</taxon>
        <taxon>Sphingobacteriia</taxon>
        <taxon>Sphingobacteriales</taxon>
        <taxon>Sphingobacteriaceae</taxon>
        <taxon>Mucilaginibacter</taxon>
    </lineage>
</organism>
<dbReference type="EMBL" id="AP017313">
    <property type="protein sequence ID" value="BAU54015.1"/>
    <property type="molecule type" value="Genomic_DNA"/>
</dbReference>
<gene>
    <name evidence="2" type="ORF">MgSA37_02186</name>
</gene>